<dbReference type="GO" id="GO:0004534">
    <property type="term" value="F:5'-3' RNA exonuclease activity"/>
    <property type="evidence" value="ECO:0007669"/>
    <property type="project" value="TreeGrafter"/>
</dbReference>
<dbReference type="AlphaFoldDB" id="A0A9X0YVH3"/>
<keyword evidence="1" id="KW-0175">Coiled coil</keyword>
<dbReference type="InterPro" id="IPR003141">
    <property type="entry name" value="Pol/His_phosphatase_N"/>
</dbReference>
<dbReference type="Proteomes" id="UP001138793">
    <property type="component" value="Unassembled WGS sequence"/>
</dbReference>
<reference evidence="3" key="1">
    <citation type="submission" date="2021-03" db="EMBL/GenBank/DDBJ databases">
        <title>Genomic Encyclopedia of Type Strains, Phase IV (KMG-IV): sequencing the most valuable type-strain genomes for metagenomic binning, comparative biology and taxonomic classification.</title>
        <authorList>
            <person name="Goeker M."/>
        </authorList>
    </citation>
    <scope>NUCLEOTIDE SEQUENCE</scope>
    <source>
        <strain evidence="3">DSM 107338</strain>
    </source>
</reference>
<gene>
    <name evidence="3" type="ORF">J2Z64_003876</name>
</gene>
<dbReference type="PANTHER" id="PTHR42924">
    <property type="entry name" value="EXONUCLEASE"/>
    <property type="match status" value="1"/>
</dbReference>
<proteinExistence type="predicted"/>
<keyword evidence="4" id="KW-1185">Reference proteome</keyword>
<evidence type="ECO:0000313" key="4">
    <source>
        <dbReference type="Proteomes" id="UP001138793"/>
    </source>
</evidence>
<accession>A0A9X0YVH3</accession>
<dbReference type="InterPro" id="IPR052018">
    <property type="entry name" value="PHP_domain"/>
</dbReference>
<dbReference type="SMART" id="SM00481">
    <property type="entry name" value="POLIIIAc"/>
    <property type="match status" value="1"/>
</dbReference>
<feature type="domain" description="Polymerase/histidinol phosphatase N-terminal" evidence="2">
    <location>
        <begin position="181"/>
        <end position="247"/>
    </location>
</feature>
<dbReference type="SUPFAM" id="SSF89550">
    <property type="entry name" value="PHP domain-like"/>
    <property type="match status" value="1"/>
</dbReference>
<dbReference type="InterPro" id="IPR004013">
    <property type="entry name" value="PHP_dom"/>
</dbReference>
<dbReference type="RefSeq" id="WP_149472789.1">
    <property type="nucleotide sequence ID" value="NZ_JAGGMB010000018.1"/>
</dbReference>
<evidence type="ECO:0000313" key="3">
    <source>
        <dbReference type="EMBL" id="MBP2079577.1"/>
    </source>
</evidence>
<dbReference type="Gene3D" id="3.20.20.140">
    <property type="entry name" value="Metal-dependent hydrolases"/>
    <property type="match status" value="1"/>
</dbReference>
<dbReference type="InterPro" id="IPR016195">
    <property type="entry name" value="Pol/histidinol_Pase-like"/>
</dbReference>
<evidence type="ECO:0000259" key="2">
    <source>
        <dbReference type="SMART" id="SM00481"/>
    </source>
</evidence>
<dbReference type="Pfam" id="PF02811">
    <property type="entry name" value="PHP"/>
    <property type="match status" value="1"/>
</dbReference>
<dbReference type="NCBIfam" id="NF038032">
    <property type="entry name" value="CehA_McbA_metalo"/>
    <property type="match status" value="1"/>
</dbReference>
<comment type="caution">
    <text evidence="3">The sequence shown here is derived from an EMBL/GenBank/DDBJ whole genome shotgun (WGS) entry which is preliminary data.</text>
</comment>
<dbReference type="EMBL" id="JAGGMB010000018">
    <property type="protein sequence ID" value="MBP2079577.1"/>
    <property type="molecule type" value="Genomic_DNA"/>
</dbReference>
<dbReference type="PANTHER" id="PTHR42924:SF3">
    <property type="entry name" value="POLYMERASE_HISTIDINOL PHOSPHATASE N-TERMINAL DOMAIN-CONTAINING PROTEIN"/>
    <property type="match status" value="1"/>
</dbReference>
<sequence>MRKALFYQRFTVNQTAHQSHLVYRVYMPERMESIQIHFSYGPVLEVDKDSIKQAVCREGLNESIIQEDTAIRNLLTVSVHDPYNYRGSHHFFGEDQVIELSNTTASEGFFPGSIHRGHWEFIVNCHGVFSEKVHGQVEVIGVTSNNLERTYPPPPLEGINLEQEKKGRNTTVDKNYQVKKVELHTHTLHSDALQTAEELLEQAEKEHIDWLAITDHNTTSALMEAGQAHCFGKRVNLIHGIEYTTYHGHFLVHGSLDAITQDWTKISKNNIQAFFKNLKEKDTYLTIAHPFDAGNPFCTGCRWEYVLENVRYVDAIEVWNGTNPHQSISNEDAFQKWTQLLAQGYEIAASCGRDWHQLHPNEAIAYTYLILPEQAKEKDVIAALALGRSYCSIRPQIDFKINGSYQIGDRLKGQPDQLSVILAVTNLKGGDEIRIYTERHLLYKAHITDGSAWGETIQLKNDHYKLVRVEVHNEKSERVAFTNPIYIDCD</sequence>
<feature type="coiled-coil region" evidence="1">
    <location>
        <begin position="186"/>
        <end position="213"/>
    </location>
</feature>
<organism evidence="3 4">
    <name type="scientific">Oceanobacillus polygoni</name>
    <dbReference type="NCBI Taxonomy" id="1235259"/>
    <lineage>
        <taxon>Bacteria</taxon>
        <taxon>Bacillati</taxon>
        <taxon>Bacillota</taxon>
        <taxon>Bacilli</taxon>
        <taxon>Bacillales</taxon>
        <taxon>Bacillaceae</taxon>
        <taxon>Oceanobacillus</taxon>
    </lineage>
</organism>
<dbReference type="OrthoDB" id="9804333at2"/>
<name>A0A9X0YVH3_9BACI</name>
<protein>
    <submittedName>
        <fullName evidence="3">Metal-dependent phosphoesterase TrpH</fullName>
    </submittedName>
</protein>
<dbReference type="GO" id="GO:0035312">
    <property type="term" value="F:5'-3' DNA exonuclease activity"/>
    <property type="evidence" value="ECO:0007669"/>
    <property type="project" value="TreeGrafter"/>
</dbReference>
<evidence type="ECO:0000256" key="1">
    <source>
        <dbReference type="SAM" id="Coils"/>
    </source>
</evidence>